<dbReference type="Gene3D" id="1.10.287.1490">
    <property type="match status" value="1"/>
</dbReference>
<evidence type="ECO:0000256" key="12">
    <source>
        <dbReference type="SAM" id="Coils"/>
    </source>
</evidence>
<dbReference type="PROSITE" id="PS00107">
    <property type="entry name" value="PROTEIN_KINASE_ATP"/>
    <property type="match status" value="1"/>
</dbReference>
<dbReference type="InterPro" id="IPR050236">
    <property type="entry name" value="Ser_Thr_kinase_AGC"/>
</dbReference>
<sequence>MLESQVKRHVEELVSSAGTPSDGSMPSVSVDLSDRYIGTKGCRALCEALRLVGDDQVLIHSLNLAGNNIHSEGLIDLSNAIRSSPPLRHIRELILDWNPLGEASAHCFESLLSSLSVAPDLNILSMQECQIPSAGAQAIASTLLTHSRSLRQLNLSHNALGPSGGEVLAVALEHSGCHTITSVKLTGNSIPFAIQQAITRVTERNEGMTSACLNVCRKSDGNPSLISKTMALSLPAAVAAASITDMSPSKRSILLDRSERSDDGSPFRTRQHGDDLSPAPAVASGCRCVSCVAQEQLVRAEESHQSEVHHLQEELDALRRGVADRDKRIHEMSEHHAEQLSRQVATTDKRVGLSSVVCHYSWCSSREASTRYEGELEAIKGQLTGLQKELTNSKDRCGELMKELESARKDLRTAETEKQKHQHAREQLDRELADKHQQLMERAAEVTTKMSRAELGRERQSIHDKDAALEDSHRQVQALKASVEEAEACRKRREIEFENTLSSERSKRDVVRRELEQAKETFAAEKLHLLTRSSELEGSLREAESKLSVAEQRGESREKELRAAHEKVNSMRESMVILEAEAKESTQKAENELRKASRLEREKEVVEAKLSTMSTVLAETRRAGEAVQHELEQSQQEHATISAKKQEEIRSLQMKLDSAQKTLGETSKVLQGMRDLHRQSAELMTTLPMPSSSRASSLMEAAMSSADAAKELYAFVMSGEIRDETFDEKFYESLRNLMSQLLSTTEPSRYLDLVPARYCRASVVAILDLPEFDYGSLAQQLDNRVLLPLVKRCGGAESTESRECMLVATVDMDTRKANPIPVHSGDAWFVESLLHRVYEKCPSLRPQLRLLVGEALVAFAQCPQRNADIKPLVSLMARIIGGFQTPLNSADLGLLYNILLPLHMPNGFFSWDRQTPLIKGYHREITQCVVIFLEKKPDLFPQVMDGVITALPPPAHGNSAKELLILAEIARLLQGVSVDNFKKVEKKLRTVVKNRVRSPNSQLAESVLSLWRDNHFSEDLVVSDDWVSTMVPLLFNGGHMHWNPTVNKMIANVLADLEKANPAAFKKAATVSVEAARDAKRKSEKDEATRKAIEAKLNAKRVPVPPAVPKPPSLAEMSSIGRSRGSGAQPPVTITGIAPWAPEPKARAPPKNDDAIDDNSDPLTVIHRFCENCTPHEGPHKEKVWEEALTAPSPTILTNLKFHQMVRAREIGKGAFSTVLLYLVTQKGKARSEWPEYAVKVIHPDVLAKYSQNISREIAILRLMPHPGITRLVSAFMYHSECYLVLEYAANGDMFDYLQAHPSGLSEGEAKRALGEVLAALDSIHQQGFVYVDLKPENIVITSTRHMKLTDFGGARPYTAEAEKEVEKSRHAVQELRSGDWKYEGSNNGSVEAEADHFDESELDPTKMEGTTIYMAPELLRGQYPSVASDLWAYGVVMYQLLTGRPPEWADAAADEEMEDKIVHFEGADAGSDERLAGLSSDAQVSFLRVSRYSACRLAGMDIGDLYLEPVPEGYFRPVEKVQTEMDTRWSKRQLSKVWSAQPNPQDYKFDKLPATNSAGISTAPIIESEEYGSPFLHAKTSGLPPAHPL</sequence>
<evidence type="ECO:0000256" key="6">
    <source>
        <dbReference type="ARBA" id="ARBA00022741"/>
    </source>
</evidence>
<feature type="coiled-coil region" evidence="12">
    <location>
        <begin position="469"/>
        <end position="662"/>
    </location>
</feature>
<keyword evidence="3" id="KW-0433">Leucine-rich repeat</keyword>
<dbReference type="InterPro" id="IPR011009">
    <property type="entry name" value="Kinase-like_dom_sf"/>
</dbReference>
<evidence type="ECO:0000256" key="10">
    <source>
        <dbReference type="ARBA" id="ARBA00048679"/>
    </source>
</evidence>
<comment type="catalytic activity">
    <reaction evidence="10">
        <text>L-seryl-[protein] + ATP = O-phospho-L-seryl-[protein] + ADP + H(+)</text>
        <dbReference type="Rhea" id="RHEA:17989"/>
        <dbReference type="Rhea" id="RHEA-COMP:9863"/>
        <dbReference type="Rhea" id="RHEA-COMP:11604"/>
        <dbReference type="ChEBI" id="CHEBI:15378"/>
        <dbReference type="ChEBI" id="CHEBI:29999"/>
        <dbReference type="ChEBI" id="CHEBI:30616"/>
        <dbReference type="ChEBI" id="CHEBI:83421"/>
        <dbReference type="ChEBI" id="CHEBI:456216"/>
        <dbReference type="EC" id="2.7.11.1"/>
    </reaction>
</comment>
<keyword evidence="12" id="KW-0175">Coiled coil</keyword>
<feature type="region of interest" description="Disordered" evidence="13">
    <location>
        <begin position="251"/>
        <end position="278"/>
    </location>
</feature>
<dbReference type="GO" id="GO:0000159">
    <property type="term" value="C:protein phosphatase type 2A complex"/>
    <property type="evidence" value="ECO:0007669"/>
    <property type="project" value="InterPro"/>
</dbReference>
<dbReference type="Proteomes" id="UP000541610">
    <property type="component" value="Unassembled WGS sequence"/>
</dbReference>
<evidence type="ECO:0000256" key="9">
    <source>
        <dbReference type="ARBA" id="ARBA00047899"/>
    </source>
</evidence>
<dbReference type="SMART" id="SM00220">
    <property type="entry name" value="S_TKc"/>
    <property type="match status" value="1"/>
</dbReference>
<dbReference type="InterPro" id="IPR008271">
    <property type="entry name" value="Ser/Thr_kinase_AS"/>
</dbReference>
<dbReference type="Gene3D" id="3.80.10.10">
    <property type="entry name" value="Ribonuclease Inhibitor"/>
    <property type="match status" value="1"/>
</dbReference>
<dbReference type="GO" id="GO:0004674">
    <property type="term" value="F:protein serine/threonine kinase activity"/>
    <property type="evidence" value="ECO:0007669"/>
    <property type="project" value="UniProtKB-KW"/>
</dbReference>
<reference evidence="15 16" key="1">
    <citation type="submission" date="2020-04" db="EMBL/GenBank/DDBJ databases">
        <title>Perkinsus olseni comparative genomics.</title>
        <authorList>
            <person name="Bogema D.R."/>
        </authorList>
    </citation>
    <scope>NUCLEOTIDE SEQUENCE [LARGE SCALE GENOMIC DNA]</scope>
    <source>
        <strain evidence="15">00978-12</strain>
    </source>
</reference>
<dbReference type="SUPFAM" id="SSF56112">
    <property type="entry name" value="Protein kinase-like (PK-like)"/>
    <property type="match status" value="1"/>
</dbReference>
<feature type="compositionally biased region" description="Pro residues" evidence="13">
    <location>
        <begin position="1103"/>
        <end position="1112"/>
    </location>
</feature>
<feature type="compositionally biased region" description="Basic and acidic residues" evidence="13">
    <location>
        <begin position="1144"/>
        <end position="1154"/>
    </location>
</feature>
<dbReference type="GO" id="GO:0019888">
    <property type="term" value="F:protein phosphatase regulator activity"/>
    <property type="evidence" value="ECO:0007669"/>
    <property type="project" value="InterPro"/>
</dbReference>
<dbReference type="Gene3D" id="1.10.510.10">
    <property type="entry name" value="Transferase(Phosphotransferase) domain 1"/>
    <property type="match status" value="1"/>
</dbReference>
<feature type="binding site" evidence="11">
    <location>
        <position position="1240"/>
    </location>
    <ligand>
        <name>ATP</name>
        <dbReference type="ChEBI" id="CHEBI:30616"/>
    </ligand>
</feature>
<feature type="domain" description="Protein kinase" evidence="14">
    <location>
        <begin position="1205"/>
        <end position="1577"/>
    </location>
</feature>
<dbReference type="InterPro" id="IPR001611">
    <property type="entry name" value="Leu-rich_rpt"/>
</dbReference>
<accession>A0A7J6PLW3</accession>
<evidence type="ECO:0000313" key="15">
    <source>
        <dbReference type="EMBL" id="KAF4697108.1"/>
    </source>
</evidence>
<feature type="region of interest" description="Disordered" evidence="13">
    <location>
        <begin position="1103"/>
        <end position="1158"/>
    </location>
</feature>
<feature type="compositionally biased region" description="Basic and acidic residues" evidence="13">
    <location>
        <begin position="253"/>
        <end position="275"/>
    </location>
</feature>
<gene>
    <name evidence="15" type="ORF">FOZ60_011781</name>
</gene>
<feature type="coiled-coil region" evidence="12">
    <location>
        <begin position="369"/>
        <end position="438"/>
    </location>
</feature>
<dbReference type="SUPFAM" id="SSF48371">
    <property type="entry name" value="ARM repeat"/>
    <property type="match status" value="1"/>
</dbReference>
<evidence type="ECO:0000256" key="11">
    <source>
        <dbReference type="PROSITE-ProRule" id="PRU10141"/>
    </source>
</evidence>
<dbReference type="Pfam" id="PF01603">
    <property type="entry name" value="B56"/>
    <property type="match status" value="1"/>
</dbReference>
<dbReference type="InterPro" id="IPR002554">
    <property type="entry name" value="PP2A_B56"/>
</dbReference>
<dbReference type="SMART" id="SM00368">
    <property type="entry name" value="LRR_RI"/>
    <property type="match status" value="5"/>
</dbReference>
<dbReference type="InterPro" id="IPR016024">
    <property type="entry name" value="ARM-type_fold"/>
</dbReference>
<dbReference type="InterPro" id="IPR017441">
    <property type="entry name" value="Protein_kinase_ATP_BS"/>
</dbReference>
<dbReference type="PROSITE" id="PS50011">
    <property type="entry name" value="PROTEIN_KINASE_DOM"/>
    <property type="match status" value="1"/>
</dbReference>
<keyword evidence="5" id="KW-0677">Repeat</keyword>
<dbReference type="InterPro" id="IPR011989">
    <property type="entry name" value="ARM-like"/>
</dbReference>
<evidence type="ECO:0000256" key="3">
    <source>
        <dbReference type="ARBA" id="ARBA00022614"/>
    </source>
</evidence>
<keyword evidence="6 11" id="KW-0547">Nucleotide-binding</keyword>
<comment type="caution">
    <text evidence="15">The sequence shown here is derived from an EMBL/GenBank/DDBJ whole genome shotgun (WGS) entry which is preliminary data.</text>
</comment>
<dbReference type="PANTHER" id="PTHR24356:SF163">
    <property type="entry name" value="3-PHOSPHOINOSITIDE-DEPENDENT PROTEIN KINASE 1-RELATED"/>
    <property type="match status" value="1"/>
</dbReference>
<dbReference type="OrthoDB" id="103349at2759"/>
<comment type="catalytic activity">
    <reaction evidence="9">
        <text>L-threonyl-[protein] + ATP = O-phospho-L-threonyl-[protein] + ADP + H(+)</text>
        <dbReference type="Rhea" id="RHEA:46608"/>
        <dbReference type="Rhea" id="RHEA-COMP:11060"/>
        <dbReference type="Rhea" id="RHEA-COMP:11605"/>
        <dbReference type="ChEBI" id="CHEBI:15378"/>
        <dbReference type="ChEBI" id="CHEBI:30013"/>
        <dbReference type="ChEBI" id="CHEBI:30616"/>
        <dbReference type="ChEBI" id="CHEBI:61977"/>
        <dbReference type="ChEBI" id="CHEBI:456216"/>
        <dbReference type="EC" id="2.7.11.1"/>
    </reaction>
</comment>
<dbReference type="SUPFAM" id="SSF52047">
    <property type="entry name" value="RNI-like"/>
    <property type="match status" value="1"/>
</dbReference>
<evidence type="ECO:0000256" key="8">
    <source>
        <dbReference type="ARBA" id="ARBA00022840"/>
    </source>
</evidence>
<evidence type="ECO:0000313" key="16">
    <source>
        <dbReference type="Proteomes" id="UP000541610"/>
    </source>
</evidence>
<evidence type="ECO:0000256" key="1">
    <source>
        <dbReference type="ARBA" id="ARBA00012513"/>
    </source>
</evidence>
<dbReference type="InterPro" id="IPR032675">
    <property type="entry name" value="LRR_dom_sf"/>
</dbReference>
<keyword evidence="8 11" id="KW-0067">ATP-binding</keyword>
<evidence type="ECO:0000259" key="14">
    <source>
        <dbReference type="PROSITE" id="PS50011"/>
    </source>
</evidence>
<dbReference type="EC" id="2.7.11.1" evidence="1"/>
<organism evidence="15 16">
    <name type="scientific">Perkinsus olseni</name>
    <name type="common">Perkinsus atlanticus</name>
    <dbReference type="NCBI Taxonomy" id="32597"/>
    <lineage>
        <taxon>Eukaryota</taxon>
        <taxon>Sar</taxon>
        <taxon>Alveolata</taxon>
        <taxon>Perkinsozoa</taxon>
        <taxon>Perkinsea</taxon>
        <taxon>Perkinsida</taxon>
        <taxon>Perkinsidae</taxon>
        <taxon>Perkinsus</taxon>
    </lineage>
</organism>
<dbReference type="PROSITE" id="PS00108">
    <property type="entry name" value="PROTEIN_KINASE_ST"/>
    <property type="match status" value="1"/>
</dbReference>
<dbReference type="Gene3D" id="1.25.10.10">
    <property type="entry name" value="Leucine-rich Repeat Variant"/>
    <property type="match status" value="1"/>
</dbReference>
<keyword evidence="7" id="KW-0418">Kinase</keyword>
<keyword evidence="4" id="KW-0808">Transferase</keyword>
<dbReference type="Pfam" id="PF13516">
    <property type="entry name" value="LRR_6"/>
    <property type="match status" value="2"/>
</dbReference>
<evidence type="ECO:0000256" key="2">
    <source>
        <dbReference type="ARBA" id="ARBA00022527"/>
    </source>
</evidence>
<dbReference type="GO" id="GO:0035556">
    <property type="term" value="P:intracellular signal transduction"/>
    <property type="evidence" value="ECO:0007669"/>
    <property type="project" value="TreeGrafter"/>
</dbReference>
<name>A0A7J6PLW3_PEROL</name>
<dbReference type="InterPro" id="IPR000719">
    <property type="entry name" value="Prot_kinase_dom"/>
</dbReference>
<dbReference type="Pfam" id="PF00069">
    <property type="entry name" value="Pkinase"/>
    <property type="match status" value="2"/>
</dbReference>
<proteinExistence type="predicted"/>
<evidence type="ECO:0000256" key="13">
    <source>
        <dbReference type="SAM" id="MobiDB-lite"/>
    </source>
</evidence>
<evidence type="ECO:0000256" key="4">
    <source>
        <dbReference type="ARBA" id="ARBA00022679"/>
    </source>
</evidence>
<dbReference type="PANTHER" id="PTHR24356">
    <property type="entry name" value="SERINE/THREONINE-PROTEIN KINASE"/>
    <property type="match status" value="1"/>
</dbReference>
<keyword evidence="2" id="KW-0723">Serine/threonine-protein kinase</keyword>
<dbReference type="EMBL" id="JABANP010000005">
    <property type="protein sequence ID" value="KAF4697108.1"/>
    <property type="molecule type" value="Genomic_DNA"/>
</dbReference>
<dbReference type="GO" id="GO:0005524">
    <property type="term" value="F:ATP binding"/>
    <property type="evidence" value="ECO:0007669"/>
    <property type="project" value="UniProtKB-UniRule"/>
</dbReference>
<evidence type="ECO:0000256" key="7">
    <source>
        <dbReference type="ARBA" id="ARBA00022777"/>
    </source>
</evidence>
<evidence type="ECO:0000256" key="5">
    <source>
        <dbReference type="ARBA" id="ARBA00022737"/>
    </source>
</evidence>
<protein>
    <recommendedName>
        <fullName evidence="1">non-specific serine/threonine protein kinase</fullName>
        <ecNumber evidence="1">2.7.11.1</ecNumber>
    </recommendedName>
</protein>